<evidence type="ECO:0000259" key="7">
    <source>
        <dbReference type="Pfam" id="PF25004"/>
    </source>
</evidence>
<dbReference type="SUPFAM" id="SSF53335">
    <property type="entry name" value="S-adenosyl-L-methionine-dependent methyltransferases"/>
    <property type="match status" value="1"/>
</dbReference>
<comment type="similarity">
    <text evidence="1">Belongs to the eukaryotic/archaeal PrmC-related family.</text>
</comment>
<evidence type="ECO:0000256" key="3">
    <source>
        <dbReference type="ARBA" id="ARBA00022679"/>
    </source>
</evidence>
<feature type="domain" description="DUF7059" evidence="6">
    <location>
        <begin position="19"/>
        <end position="102"/>
    </location>
</feature>
<feature type="domain" description="DUF7782" evidence="7">
    <location>
        <begin position="408"/>
        <end position="506"/>
    </location>
</feature>
<dbReference type="InterPro" id="IPR052190">
    <property type="entry name" value="Euk-Arch_PrmC-MTase"/>
</dbReference>
<keyword evidence="3" id="KW-0808">Transferase</keyword>
<evidence type="ECO:0000259" key="5">
    <source>
        <dbReference type="Pfam" id="PF05175"/>
    </source>
</evidence>
<evidence type="ECO:0000313" key="9">
    <source>
        <dbReference type="Proteomes" id="UP001142462"/>
    </source>
</evidence>
<dbReference type="PROSITE" id="PS00092">
    <property type="entry name" value="N6_MTASE"/>
    <property type="match status" value="1"/>
</dbReference>
<gene>
    <name evidence="8" type="ORF">GCM10017576_09690</name>
</gene>
<organism evidence="8 9">
    <name type="scientific">Microbacterium barkeri</name>
    <dbReference type="NCBI Taxonomy" id="33917"/>
    <lineage>
        <taxon>Bacteria</taxon>
        <taxon>Bacillati</taxon>
        <taxon>Actinomycetota</taxon>
        <taxon>Actinomycetes</taxon>
        <taxon>Micrococcales</taxon>
        <taxon>Microbacteriaceae</taxon>
        <taxon>Microbacterium</taxon>
    </lineage>
</organism>
<dbReference type="GO" id="GO:0035657">
    <property type="term" value="C:eRF1 methyltransferase complex"/>
    <property type="evidence" value="ECO:0007669"/>
    <property type="project" value="TreeGrafter"/>
</dbReference>
<dbReference type="InterPro" id="IPR055487">
    <property type="entry name" value="DUF7059"/>
</dbReference>
<dbReference type="InterPro" id="IPR029063">
    <property type="entry name" value="SAM-dependent_MTases_sf"/>
</dbReference>
<accession>A0A9W6H1N9</accession>
<evidence type="ECO:0000256" key="4">
    <source>
        <dbReference type="ARBA" id="ARBA00022691"/>
    </source>
</evidence>
<keyword evidence="4" id="KW-0949">S-adenosyl-L-methionine</keyword>
<dbReference type="Pfam" id="PF25004">
    <property type="entry name" value="DUF7782"/>
    <property type="match status" value="1"/>
</dbReference>
<dbReference type="Gene3D" id="3.40.50.150">
    <property type="entry name" value="Vaccinia Virus protein VP39"/>
    <property type="match status" value="1"/>
</dbReference>
<dbReference type="GO" id="GO:0008276">
    <property type="term" value="F:protein methyltransferase activity"/>
    <property type="evidence" value="ECO:0007669"/>
    <property type="project" value="TreeGrafter"/>
</dbReference>
<name>A0A9W6H1N9_9MICO</name>
<dbReference type="CDD" id="cd02440">
    <property type="entry name" value="AdoMet_MTases"/>
    <property type="match status" value="1"/>
</dbReference>
<dbReference type="GO" id="GO:0032259">
    <property type="term" value="P:methylation"/>
    <property type="evidence" value="ECO:0007669"/>
    <property type="project" value="UniProtKB-KW"/>
</dbReference>
<dbReference type="Proteomes" id="UP001142462">
    <property type="component" value="Unassembled WGS sequence"/>
</dbReference>
<dbReference type="AlphaFoldDB" id="A0A9W6H1N9"/>
<feature type="domain" description="Methyltransferase small" evidence="5">
    <location>
        <begin position="156"/>
        <end position="238"/>
    </location>
</feature>
<protein>
    <submittedName>
        <fullName evidence="8">Methyltransferase</fullName>
    </submittedName>
</protein>
<reference evidence="8" key="1">
    <citation type="journal article" date="2014" name="Int. J. Syst. Evol. Microbiol.">
        <title>Complete genome sequence of Corynebacterium casei LMG S-19264T (=DSM 44701T), isolated from a smear-ripened cheese.</title>
        <authorList>
            <consortium name="US DOE Joint Genome Institute (JGI-PGF)"/>
            <person name="Walter F."/>
            <person name="Albersmeier A."/>
            <person name="Kalinowski J."/>
            <person name="Ruckert C."/>
        </authorList>
    </citation>
    <scope>NUCLEOTIDE SEQUENCE</scope>
    <source>
        <strain evidence="8">VKM Ac-1020</strain>
    </source>
</reference>
<dbReference type="InterPro" id="IPR007848">
    <property type="entry name" value="Small_mtfrase_dom"/>
</dbReference>
<reference evidence="8" key="2">
    <citation type="submission" date="2023-01" db="EMBL/GenBank/DDBJ databases">
        <authorList>
            <person name="Sun Q."/>
            <person name="Evtushenko L."/>
        </authorList>
    </citation>
    <scope>NUCLEOTIDE SEQUENCE</scope>
    <source>
        <strain evidence="8">VKM Ac-1020</strain>
    </source>
</reference>
<dbReference type="RefSeq" id="WP_271172553.1">
    <property type="nucleotide sequence ID" value="NZ_BSEJ01000003.1"/>
</dbReference>
<keyword evidence="9" id="KW-1185">Reference proteome</keyword>
<dbReference type="InterPro" id="IPR056684">
    <property type="entry name" value="DUF7782"/>
</dbReference>
<keyword evidence="2 8" id="KW-0489">Methyltransferase</keyword>
<dbReference type="EMBL" id="BSEJ01000003">
    <property type="protein sequence ID" value="GLJ60840.1"/>
    <property type="molecule type" value="Genomic_DNA"/>
</dbReference>
<dbReference type="InterPro" id="IPR002052">
    <property type="entry name" value="DNA_methylase_N6_adenine_CS"/>
</dbReference>
<comment type="caution">
    <text evidence="8">The sequence shown here is derived from an EMBL/GenBank/DDBJ whole genome shotgun (WGS) entry which is preliminary data.</text>
</comment>
<evidence type="ECO:0000256" key="2">
    <source>
        <dbReference type="ARBA" id="ARBA00022603"/>
    </source>
</evidence>
<dbReference type="GO" id="GO:0008757">
    <property type="term" value="F:S-adenosylmethionine-dependent methyltransferase activity"/>
    <property type="evidence" value="ECO:0007669"/>
    <property type="project" value="TreeGrafter"/>
</dbReference>
<dbReference type="Pfam" id="PF05175">
    <property type="entry name" value="MTS"/>
    <property type="match status" value="1"/>
</dbReference>
<dbReference type="PANTHER" id="PTHR45875">
    <property type="entry name" value="METHYLTRANSFERASE N6AMT1"/>
    <property type="match status" value="1"/>
</dbReference>
<evidence type="ECO:0000259" key="6">
    <source>
        <dbReference type="Pfam" id="PF23186"/>
    </source>
</evidence>
<evidence type="ECO:0000256" key="1">
    <source>
        <dbReference type="ARBA" id="ARBA00006149"/>
    </source>
</evidence>
<dbReference type="GO" id="GO:0008170">
    <property type="term" value="F:N-methyltransferase activity"/>
    <property type="evidence" value="ECO:0007669"/>
    <property type="project" value="UniProtKB-ARBA"/>
</dbReference>
<proteinExistence type="inferred from homology"/>
<dbReference type="Pfam" id="PF23186">
    <property type="entry name" value="DUF7059"/>
    <property type="match status" value="1"/>
</dbReference>
<evidence type="ECO:0000313" key="8">
    <source>
        <dbReference type="EMBL" id="GLJ60840.1"/>
    </source>
</evidence>
<dbReference type="PANTHER" id="PTHR45875:SF1">
    <property type="entry name" value="METHYLTRANSFERASE N6AMT1"/>
    <property type="match status" value="1"/>
</dbReference>
<dbReference type="GO" id="GO:0003676">
    <property type="term" value="F:nucleic acid binding"/>
    <property type="evidence" value="ECO:0007669"/>
    <property type="project" value="InterPro"/>
</dbReference>
<sequence>MSPHPDPALCRDLAADLSAARFRSEALRAMWGVEADDAIGRGLRAPALRAIRERDDALAVLARLLVFGVGQPLAAVDAALPRVGASGLVALGLAAVDADVVAPLAVIRPQSFHDDRGPGEWLLASDLDEIALGGGALAEDHVLGAGGASLTLAGLQLPTPVRTVLDLGTGCGIQALRARRFADRVVATDISRRALRFAELNAALAGATGIETRAGSLFDPVAGEVFDRIVSNPPFVITPRVTGVPAYEYRDGGLVGDALVQQVVAGVGRHLAPGGTAQFLANWETKDGVPGLDRMRAWVEASDVALEAWVIEREELDPIAYAEMWIRDGGTAPGSPEHDRLLDAWLDDFSERGVTAIGFGYVLLRRADGAPRLARYERVTQAIPSEGALGTHLAAVLAAHDRIAPRADAELLALHLRAAPDVTESRHHLPGAADPSVIELRQGGGFGRSVQADPALAALVGACDGELALGQIVAALAQLLETDEDALRAGLLPAVRELVLDGFLAPA</sequence>